<proteinExistence type="predicted"/>
<protein>
    <submittedName>
        <fullName evidence="2">Uncharacterized protein</fullName>
    </submittedName>
</protein>
<gene>
    <name evidence="2" type="ORF">M422DRAFT_54899</name>
</gene>
<dbReference type="HOGENOM" id="CLU_2135152_0_0_1"/>
<evidence type="ECO:0000313" key="3">
    <source>
        <dbReference type="Proteomes" id="UP000054279"/>
    </source>
</evidence>
<sequence length="104" mass="11381">MPTAREPPNLRQTPARHAYQDTVHRILNEDLDGNIRTGRRGRPPGRGCGCVIEPIILEVSDAENEQPITQTGVQGGRGRGRGCGRGHGRGRGRGRSTNMFENLI</sequence>
<dbReference type="AlphaFoldDB" id="A0A0C9UFN9"/>
<reference evidence="2 3" key="1">
    <citation type="submission" date="2014-06" db="EMBL/GenBank/DDBJ databases">
        <title>Evolutionary Origins and Diversification of the Mycorrhizal Mutualists.</title>
        <authorList>
            <consortium name="DOE Joint Genome Institute"/>
            <consortium name="Mycorrhizal Genomics Consortium"/>
            <person name="Kohler A."/>
            <person name="Kuo A."/>
            <person name="Nagy L.G."/>
            <person name="Floudas D."/>
            <person name="Copeland A."/>
            <person name="Barry K.W."/>
            <person name="Cichocki N."/>
            <person name="Veneault-Fourrey C."/>
            <person name="LaButti K."/>
            <person name="Lindquist E.A."/>
            <person name="Lipzen A."/>
            <person name="Lundell T."/>
            <person name="Morin E."/>
            <person name="Murat C."/>
            <person name="Riley R."/>
            <person name="Ohm R."/>
            <person name="Sun H."/>
            <person name="Tunlid A."/>
            <person name="Henrissat B."/>
            <person name="Grigoriev I.V."/>
            <person name="Hibbett D.S."/>
            <person name="Martin F."/>
        </authorList>
    </citation>
    <scope>NUCLEOTIDE SEQUENCE [LARGE SCALE GENOMIC DNA]</scope>
    <source>
        <strain evidence="2 3">SS14</strain>
    </source>
</reference>
<feature type="region of interest" description="Disordered" evidence="1">
    <location>
        <begin position="62"/>
        <end position="104"/>
    </location>
</feature>
<evidence type="ECO:0000313" key="2">
    <source>
        <dbReference type="EMBL" id="KIJ27807.1"/>
    </source>
</evidence>
<dbReference type="EMBL" id="KN837323">
    <property type="protein sequence ID" value="KIJ27807.1"/>
    <property type="molecule type" value="Genomic_DNA"/>
</dbReference>
<evidence type="ECO:0000256" key="1">
    <source>
        <dbReference type="SAM" id="MobiDB-lite"/>
    </source>
</evidence>
<dbReference type="Proteomes" id="UP000054279">
    <property type="component" value="Unassembled WGS sequence"/>
</dbReference>
<organism evidence="2 3">
    <name type="scientific">Sphaerobolus stellatus (strain SS14)</name>
    <dbReference type="NCBI Taxonomy" id="990650"/>
    <lineage>
        <taxon>Eukaryota</taxon>
        <taxon>Fungi</taxon>
        <taxon>Dikarya</taxon>
        <taxon>Basidiomycota</taxon>
        <taxon>Agaricomycotina</taxon>
        <taxon>Agaricomycetes</taxon>
        <taxon>Phallomycetidae</taxon>
        <taxon>Geastrales</taxon>
        <taxon>Sphaerobolaceae</taxon>
        <taxon>Sphaerobolus</taxon>
    </lineage>
</organism>
<accession>A0A0C9UFN9</accession>
<feature type="compositionally biased region" description="Basic residues" evidence="1">
    <location>
        <begin position="78"/>
        <end position="94"/>
    </location>
</feature>
<keyword evidence="3" id="KW-1185">Reference proteome</keyword>
<name>A0A0C9UFN9_SPHS4</name>